<feature type="compositionally biased region" description="Polar residues" evidence="10">
    <location>
        <begin position="258"/>
        <end position="270"/>
    </location>
</feature>
<feature type="region of interest" description="Disordered" evidence="10">
    <location>
        <begin position="187"/>
        <end position="417"/>
    </location>
</feature>
<dbReference type="InterPro" id="IPR011009">
    <property type="entry name" value="Kinase-like_dom_sf"/>
</dbReference>
<feature type="region of interest" description="Disordered" evidence="10">
    <location>
        <begin position="445"/>
        <end position="537"/>
    </location>
</feature>
<evidence type="ECO:0000259" key="12">
    <source>
        <dbReference type="PROSITE" id="PS51158"/>
    </source>
</evidence>
<feature type="domain" description="Alpha-type protein kinase" evidence="12">
    <location>
        <begin position="1040"/>
        <end position="1226"/>
    </location>
</feature>
<feature type="compositionally biased region" description="Basic and acidic residues" evidence="10">
    <location>
        <begin position="521"/>
        <end position="537"/>
    </location>
</feature>
<dbReference type="InterPro" id="IPR007110">
    <property type="entry name" value="Ig-like_dom"/>
</dbReference>
<dbReference type="GO" id="GO:0004674">
    <property type="term" value="F:protein serine/threonine kinase activity"/>
    <property type="evidence" value="ECO:0007669"/>
    <property type="project" value="UniProtKB-KW"/>
</dbReference>
<evidence type="ECO:0000256" key="9">
    <source>
        <dbReference type="ARBA" id="ARBA00048679"/>
    </source>
</evidence>
<accession>A0A1A7Y2X1</accession>
<name>A0A1A7Y2X1_9TELE</name>
<feature type="compositionally biased region" description="Basic and acidic residues" evidence="10">
    <location>
        <begin position="285"/>
        <end position="302"/>
    </location>
</feature>
<keyword evidence="7" id="KW-0393">Immunoglobulin domain</keyword>
<reference evidence="13" key="1">
    <citation type="submission" date="2016-05" db="EMBL/GenBank/DDBJ databases">
        <authorList>
            <person name="Lavstsen T."/>
            <person name="Jespersen J.S."/>
        </authorList>
    </citation>
    <scope>NUCLEOTIDE SEQUENCE</scope>
    <source>
        <tissue evidence="13">Brain</tissue>
    </source>
</reference>
<feature type="compositionally biased region" description="Polar residues" evidence="10">
    <location>
        <begin position="676"/>
        <end position="701"/>
    </location>
</feature>
<feature type="region of interest" description="Disordered" evidence="10">
    <location>
        <begin position="622"/>
        <end position="895"/>
    </location>
</feature>
<dbReference type="GO" id="GO:0005524">
    <property type="term" value="F:ATP binding"/>
    <property type="evidence" value="ECO:0007669"/>
    <property type="project" value="InterPro"/>
</dbReference>
<dbReference type="Pfam" id="PF02816">
    <property type="entry name" value="Alpha_kinase"/>
    <property type="match status" value="1"/>
</dbReference>
<feature type="region of interest" description="Disordered" evidence="10">
    <location>
        <begin position="142"/>
        <end position="161"/>
    </location>
</feature>
<sequence length="1226" mass="134724">MNEFKIHQRYFAKLKQKAENRCRESRDKENQEYLRTVSPHRTQRKRRSTMEAFISTPSPTGHEGGHQAESGLQEAMMEEPGVKPAPVSDGAESAETNGHTSSDNNSKNDPAQNSFTKHRPQTIFVNKIKISSSAKVPKADVVKRASGERTTKSEAPQAAVQISRNPEVTELKNNVNSTAVHVDVIKPEHETPTTKEAALDKSSSQEEKLTASEAHVSASLRFTQPENKYRKWQKGGRDGGHKDADKQTETDPIPPVTPTQKQSNKSTNLNLKRDIHATKHATAMDNDRKSTASFDERSRDIRAVLTQSPPEAARSQKSERSPESAMPSEVTPAQAGMNGNDAPVSLEPPPDQRTNNPPRKSDDIKTSCSFAGLQATSNGSRESHESHPERFSSQKKTPLEISGGAENIPGCTVSPAVQQSQVDTAIKTVGGMETQDVEKVEVNRISKSGSCGTPAAQLMTEQTKTGQRNDSRNKLSGVAETKMDEPIPTAEEISSSDSQKPKSDELEMSLPAQNQTSENVKLMESRIDSPKPPKPEPEVMSIAELLRSQIKALDSPVHPNLEPRPTTKTSGGSQDVSHEKKYKSGGKTFKPDDKTETSIKDAPVTNLKATLMVIYQQLHENGESVPAQASNETPTENKAEMGVNQEAGPLQKVPSEGYSVIPDSGRTNEKHGPFSLTPNESVPKNTETETLVTSMKASSQEKNAKNQEHNSNKTVKGQDEGLKHASAPHYNLNSKIPSEEQSTNTQFSERLQTFPSESRFSTNKQENGIPLVTQETSEAEESRRSDVLISPTPESSPLLKKRNCVSPIPSATARELASGARRKISPPNSKPEEVTPSADNQTQKKEAPVKSSRSSTAAATPDSSRQSPLLQPAGEENSIVERISPVSRRKTASETQTLNRLVAEEIHSEGKPAEKIKHNPFKAPQVIRKIRAETFSDASGHLKLWCQFFNILRDSAVKWYKNEEEIAHFKRSAGEETPVNLAVVQASSKDSGVYGCSITNEYGTDSTDFLLSAEILAGMSLREDLGVGEEIEMTPLIFTKGLADSGTWVDKFFGRIMMAESHLGNGCSRKVWRAKVIYGLEPVFESGNTCVIKVRSPITYGGKEEIGLIERNLDIMKKECKAQNLAREYCKIFSAEARVVENFGPSLEVIPVYLMYRPANTIPYATVETNLEGVYKKYADVDPTGGLDIRTGSEVGQKCSTFQHWIFQWTNGNLLLTRLEGEILIF</sequence>
<keyword evidence="5 13" id="KW-0418">Kinase</keyword>
<feature type="compositionally biased region" description="Polar residues" evidence="10">
    <location>
        <begin position="94"/>
        <end position="115"/>
    </location>
</feature>
<dbReference type="PROSITE" id="PS51158">
    <property type="entry name" value="ALPHA_KINASE"/>
    <property type="match status" value="1"/>
</dbReference>
<feature type="region of interest" description="Disordered" evidence="10">
    <location>
        <begin position="16"/>
        <end position="120"/>
    </location>
</feature>
<feature type="compositionally biased region" description="Polar residues" evidence="10">
    <location>
        <begin position="366"/>
        <end position="380"/>
    </location>
</feature>
<dbReference type="SUPFAM" id="SSF48726">
    <property type="entry name" value="Immunoglobulin"/>
    <property type="match status" value="1"/>
</dbReference>
<dbReference type="InterPro" id="IPR013783">
    <property type="entry name" value="Ig-like_fold"/>
</dbReference>
<dbReference type="GO" id="GO:0055013">
    <property type="term" value="P:cardiac muscle cell development"/>
    <property type="evidence" value="ECO:0007669"/>
    <property type="project" value="TreeGrafter"/>
</dbReference>
<comment type="catalytic activity">
    <reaction evidence="9">
        <text>L-seryl-[protein] + ATP = O-phospho-L-seryl-[protein] + ADP + H(+)</text>
        <dbReference type="Rhea" id="RHEA:17989"/>
        <dbReference type="Rhea" id="RHEA-COMP:9863"/>
        <dbReference type="Rhea" id="RHEA-COMP:11604"/>
        <dbReference type="ChEBI" id="CHEBI:15378"/>
        <dbReference type="ChEBI" id="CHEBI:29999"/>
        <dbReference type="ChEBI" id="CHEBI:30616"/>
        <dbReference type="ChEBI" id="CHEBI:83421"/>
        <dbReference type="ChEBI" id="CHEBI:456216"/>
        <dbReference type="EC" id="2.7.11.1"/>
    </reaction>
</comment>
<reference evidence="13" key="2">
    <citation type="submission" date="2016-06" db="EMBL/GenBank/DDBJ databases">
        <title>The genome of a short-lived fish provides insights into sex chromosome evolution and the genetic control of aging.</title>
        <authorList>
            <person name="Reichwald K."/>
            <person name="Felder M."/>
            <person name="Petzold A."/>
            <person name="Koch P."/>
            <person name="Groth M."/>
            <person name="Platzer M."/>
        </authorList>
    </citation>
    <scope>NUCLEOTIDE SEQUENCE</scope>
    <source>
        <tissue evidence="13">Brain</tissue>
    </source>
</reference>
<dbReference type="AlphaFoldDB" id="A0A1A7Y2X1"/>
<feature type="domain" description="Ig-like" evidence="11">
    <location>
        <begin position="924"/>
        <end position="1012"/>
    </location>
</feature>
<gene>
    <name evidence="13" type="primary">BX001033.2</name>
</gene>
<feature type="compositionally biased region" description="Basic and acidic residues" evidence="10">
    <location>
        <begin position="381"/>
        <end position="392"/>
    </location>
</feature>
<feature type="compositionally biased region" description="Polar residues" evidence="10">
    <location>
        <begin position="731"/>
        <end position="766"/>
    </location>
</feature>
<evidence type="ECO:0000256" key="2">
    <source>
        <dbReference type="ARBA" id="ARBA00012513"/>
    </source>
</evidence>
<feature type="compositionally biased region" description="Basic and acidic residues" evidence="10">
    <location>
        <begin position="702"/>
        <end position="723"/>
    </location>
</feature>
<feature type="compositionally biased region" description="Basic and acidic residues" evidence="10">
    <location>
        <begin position="235"/>
        <end position="249"/>
    </location>
</feature>
<evidence type="ECO:0000256" key="8">
    <source>
        <dbReference type="ARBA" id="ARBA00047899"/>
    </source>
</evidence>
<feature type="compositionally biased region" description="Polar residues" evidence="10">
    <location>
        <begin position="566"/>
        <end position="575"/>
    </location>
</feature>
<comment type="catalytic activity">
    <reaction evidence="8">
        <text>L-threonyl-[protein] + ATP = O-phospho-L-threonyl-[protein] + ADP + H(+)</text>
        <dbReference type="Rhea" id="RHEA:46608"/>
        <dbReference type="Rhea" id="RHEA-COMP:11060"/>
        <dbReference type="Rhea" id="RHEA-COMP:11605"/>
        <dbReference type="ChEBI" id="CHEBI:15378"/>
        <dbReference type="ChEBI" id="CHEBI:30013"/>
        <dbReference type="ChEBI" id="CHEBI:30616"/>
        <dbReference type="ChEBI" id="CHEBI:61977"/>
        <dbReference type="ChEBI" id="CHEBI:456216"/>
        <dbReference type="EC" id="2.7.11.1"/>
    </reaction>
</comment>
<dbReference type="PANTHER" id="PTHR47091">
    <property type="entry name" value="ALPHA-PROTEIN KINASE 2-RELATED"/>
    <property type="match status" value="1"/>
</dbReference>
<dbReference type="Pfam" id="PF07679">
    <property type="entry name" value="I-set"/>
    <property type="match status" value="1"/>
</dbReference>
<keyword evidence="6" id="KW-1015">Disulfide bond</keyword>
<feature type="compositionally biased region" description="Basic and acidic residues" evidence="10">
    <location>
        <begin position="142"/>
        <end position="152"/>
    </location>
</feature>
<dbReference type="InterPro" id="IPR036179">
    <property type="entry name" value="Ig-like_dom_sf"/>
</dbReference>
<evidence type="ECO:0000256" key="4">
    <source>
        <dbReference type="ARBA" id="ARBA00022679"/>
    </source>
</evidence>
<dbReference type="InterPro" id="IPR004166">
    <property type="entry name" value="a-kinase_dom"/>
</dbReference>
<keyword evidence="3" id="KW-0723">Serine/threonine-protein kinase</keyword>
<dbReference type="SUPFAM" id="SSF56112">
    <property type="entry name" value="Protein kinase-like (PK-like)"/>
    <property type="match status" value="1"/>
</dbReference>
<evidence type="ECO:0000256" key="10">
    <source>
        <dbReference type="SAM" id="MobiDB-lite"/>
    </source>
</evidence>
<dbReference type="GO" id="GO:0005634">
    <property type="term" value="C:nucleus"/>
    <property type="evidence" value="ECO:0007669"/>
    <property type="project" value="TreeGrafter"/>
</dbReference>
<dbReference type="EMBL" id="HADX01002560">
    <property type="protein sequence ID" value="SBP24792.1"/>
    <property type="molecule type" value="Transcribed_RNA"/>
</dbReference>
<protein>
    <recommendedName>
        <fullName evidence="2">non-specific serine/threonine protein kinase</fullName>
        <ecNumber evidence="2">2.7.11.1</ecNumber>
    </recommendedName>
</protein>
<evidence type="ECO:0000256" key="5">
    <source>
        <dbReference type="ARBA" id="ARBA00022777"/>
    </source>
</evidence>
<feature type="compositionally biased region" description="Basic and acidic residues" evidence="10">
    <location>
        <begin position="589"/>
        <end position="599"/>
    </location>
</feature>
<dbReference type="EC" id="2.7.11.1" evidence="2"/>
<feature type="region of interest" description="Disordered" evidence="10">
    <location>
        <begin position="554"/>
        <end position="602"/>
    </location>
</feature>
<evidence type="ECO:0000256" key="1">
    <source>
        <dbReference type="ARBA" id="ARBA00008651"/>
    </source>
</evidence>
<dbReference type="InterPro" id="IPR013098">
    <property type="entry name" value="Ig_I-set"/>
</dbReference>
<evidence type="ECO:0000313" key="13">
    <source>
        <dbReference type="EMBL" id="SBP24792.1"/>
    </source>
</evidence>
<feature type="compositionally biased region" description="Polar residues" evidence="10">
    <location>
        <begin position="851"/>
        <end position="869"/>
    </location>
</feature>
<dbReference type="PROSITE" id="PS50835">
    <property type="entry name" value="IG_LIKE"/>
    <property type="match status" value="1"/>
</dbReference>
<organism evidence="13">
    <name type="scientific">Iconisemion striatum</name>
    <dbReference type="NCBI Taxonomy" id="60296"/>
    <lineage>
        <taxon>Eukaryota</taxon>
        <taxon>Metazoa</taxon>
        <taxon>Chordata</taxon>
        <taxon>Craniata</taxon>
        <taxon>Vertebrata</taxon>
        <taxon>Euteleostomi</taxon>
        <taxon>Actinopterygii</taxon>
        <taxon>Neopterygii</taxon>
        <taxon>Teleostei</taxon>
        <taxon>Neoteleostei</taxon>
        <taxon>Acanthomorphata</taxon>
        <taxon>Ovalentaria</taxon>
        <taxon>Atherinomorphae</taxon>
        <taxon>Cyprinodontiformes</taxon>
        <taxon>Nothobranchiidae</taxon>
        <taxon>Iconisemion</taxon>
    </lineage>
</organism>
<keyword evidence="4" id="KW-0808">Transferase</keyword>
<evidence type="ECO:0000256" key="3">
    <source>
        <dbReference type="ARBA" id="ARBA00022527"/>
    </source>
</evidence>
<feature type="compositionally biased region" description="Basic and acidic residues" evidence="10">
    <location>
        <begin position="16"/>
        <end position="32"/>
    </location>
</feature>
<dbReference type="SMART" id="SM00811">
    <property type="entry name" value="Alpha_kinase"/>
    <property type="match status" value="1"/>
</dbReference>
<evidence type="ECO:0000256" key="6">
    <source>
        <dbReference type="ARBA" id="ARBA00023157"/>
    </source>
</evidence>
<evidence type="ECO:0000256" key="7">
    <source>
        <dbReference type="ARBA" id="ARBA00023319"/>
    </source>
</evidence>
<dbReference type="Gene3D" id="2.60.40.10">
    <property type="entry name" value="Immunoglobulins"/>
    <property type="match status" value="1"/>
</dbReference>
<comment type="similarity">
    <text evidence="1">Belongs to the protein kinase superfamily. Alpha-type protein kinase family. ALPK subfamily.</text>
</comment>
<feature type="compositionally biased region" description="Polar residues" evidence="10">
    <location>
        <begin position="627"/>
        <end position="636"/>
    </location>
</feature>
<feature type="compositionally biased region" description="Basic and acidic residues" evidence="10">
    <location>
        <begin position="187"/>
        <end position="210"/>
    </location>
</feature>
<dbReference type="PANTHER" id="PTHR47091:SF1">
    <property type="entry name" value="ALPHA-PROTEIN KINASE 3"/>
    <property type="match status" value="1"/>
</dbReference>
<proteinExistence type="inferred from homology"/>
<evidence type="ECO:0000259" key="11">
    <source>
        <dbReference type="PROSITE" id="PS50835"/>
    </source>
</evidence>